<dbReference type="RefSeq" id="WP_413779041.1">
    <property type="nucleotide sequence ID" value="NZ_JAUOZS010000001.1"/>
</dbReference>
<dbReference type="Pfam" id="PF08352">
    <property type="entry name" value="oligo_HPY"/>
    <property type="match status" value="1"/>
</dbReference>
<dbReference type="InterPro" id="IPR003439">
    <property type="entry name" value="ABC_transporter-like_ATP-bd"/>
</dbReference>
<dbReference type="EMBL" id="JAUOZS010000001">
    <property type="protein sequence ID" value="MDT8900501.1"/>
    <property type="molecule type" value="Genomic_DNA"/>
</dbReference>
<dbReference type="GO" id="GO:0005524">
    <property type="term" value="F:ATP binding"/>
    <property type="evidence" value="ECO:0007669"/>
    <property type="project" value="UniProtKB-KW"/>
</dbReference>
<dbReference type="SMART" id="SM00382">
    <property type="entry name" value="AAA"/>
    <property type="match status" value="1"/>
</dbReference>
<keyword evidence="7" id="KW-0472">Membrane</keyword>
<organism evidence="9 10">
    <name type="scientific">Anaeroselena agilis</name>
    <dbReference type="NCBI Taxonomy" id="3063788"/>
    <lineage>
        <taxon>Bacteria</taxon>
        <taxon>Bacillati</taxon>
        <taxon>Bacillota</taxon>
        <taxon>Negativicutes</taxon>
        <taxon>Acetonemataceae</taxon>
        <taxon>Anaeroselena</taxon>
    </lineage>
</organism>
<dbReference type="PROSITE" id="PS00211">
    <property type="entry name" value="ABC_TRANSPORTER_1"/>
    <property type="match status" value="1"/>
</dbReference>
<dbReference type="Proteomes" id="UP001254848">
    <property type="component" value="Unassembled WGS sequence"/>
</dbReference>
<reference evidence="9 10" key="1">
    <citation type="submission" date="2023-07" db="EMBL/GenBank/DDBJ databases">
        <title>The novel representative of Negativicutes class, Anaeroselena agilis gen. nov. sp. nov.</title>
        <authorList>
            <person name="Prokofeva M.I."/>
            <person name="Elcheninov A.G."/>
            <person name="Klyukina A."/>
            <person name="Kublanov I.V."/>
            <person name="Frolov E.N."/>
            <person name="Podosokorskaya O.A."/>
        </authorList>
    </citation>
    <scope>NUCLEOTIDE SEQUENCE [LARGE SCALE GENOMIC DNA]</scope>
    <source>
        <strain evidence="9 10">4137-cl</strain>
    </source>
</reference>
<comment type="caution">
    <text evidence="9">The sequence shown here is derived from an EMBL/GenBank/DDBJ whole genome shotgun (WGS) entry which is preliminary data.</text>
</comment>
<evidence type="ECO:0000259" key="8">
    <source>
        <dbReference type="PROSITE" id="PS50893"/>
    </source>
</evidence>
<evidence type="ECO:0000256" key="4">
    <source>
        <dbReference type="ARBA" id="ARBA00022475"/>
    </source>
</evidence>
<evidence type="ECO:0000256" key="1">
    <source>
        <dbReference type="ARBA" id="ARBA00004202"/>
    </source>
</evidence>
<proteinExistence type="inferred from homology"/>
<sequence length="338" mass="36090">MQPLLSVENLTVNFHTYAGIVQAVRDVSFTLAKGEILGIVGESGCGKSVTASALLGLIPAPPGEIAAGRILFAGEDIAGMDEKALCKLRGNAVSMIFQDPMTSLNPVLTIGNQLKECFTTHQKLSGEEAAGRSADMLRLVGIPAPEVRLGQYPHQLSGGMRQRVMIAMALAMNPRILIADEPTTALDVTIQAQIIDLMKKLNGELGTAIILISHDLGVVAGLCERVLVMYAGQIVEAAPVAALFARPRHPYTLGLLDSVPRLDAVRSRLTSIDGHPPDLLAPPDGCAFAPRCRFAMKVCEEAPSLFPVGQDHFSRCWLAHPDCPRTLPIRAAKEVLPA</sequence>
<gene>
    <name evidence="9" type="ORF">Q4T40_04520</name>
</gene>
<keyword evidence="4" id="KW-1003">Cell membrane</keyword>
<dbReference type="PANTHER" id="PTHR43297:SF2">
    <property type="entry name" value="DIPEPTIDE TRANSPORT ATP-BINDING PROTEIN DPPD"/>
    <property type="match status" value="1"/>
</dbReference>
<dbReference type="PROSITE" id="PS50893">
    <property type="entry name" value="ABC_TRANSPORTER_2"/>
    <property type="match status" value="1"/>
</dbReference>
<comment type="subcellular location">
    <subcellularLocation>
        <location evidence="1">Cell membrane</location>
        <topology evidence="1">Peripheral membrane protein</topology>
    </subcellularLocation>
</comment>
<dbReference type="InterPro" id="IPR003593">
    <property type="entry name" value="AAA+_ATPase"/>
</dbReference>
<evidence type="ECO:0000256" key="2">
    <source>
        <dbReference type="ARBA" id="ARBA00005417"/>
    </source>
</evidence>
<dbReference type="Gene3D" id="3.40.50.300">
    <property type="entry name" value="P-loop containing nucleotide triphosphate hydrolases"/>
    <property type="match status" value="1"/>
</dbReference>
<evidence type="ECO:0000313" key="10">
    <source>
        <dbReference type="Proteomes" id="UP001254848"/>
    </source>
</evidence>
<evidence type="ECO:0000256" key="3">
    <source>
        <dbReference type="ARBA" id="ARBA00022448"/>
    </source>
</evidence>
<dbReference type="InterPro" id="IPR013563">
    <property type="entry name" value="Oligopep_ABC_C"/>
</dbReference>
<accession>A0ABU3NXF3</accession>
<keyword evidence="10" id="KW-1185">Reference proteome</keyword>
<dbReference type="CDD" id="cd03257">
    <property type="entry name" value="ABC_NikE_OppD_transporters"/>
    <property type="match status" value="1"/>
</dbReference>
<comment type="similarity">
    <text evidence="2">Belongs to the ABC transporter superfamily.</text>
</comment>
<dbReference type="NCBIfam" id="TIGR01727">
    <property type="entry name" value="oligo_HPY"/>
    <property type="match status" value="1"/>
</dbReference>
<dbReference type="Pfam" id="PF00005">
    <property type="entry name" value="ABC_tran"/>
    <property type="match status" value="1"/>
</dbReference>
<dbReference type="PANTHER" id="PTHR43297">
    <property type="entry name" value="OLIGOPEPTIDE TRANSPORT ATP-BINDING PROTEIN APPD"/>
    <property type="match status" value="1"/>
</dbReference>
<dbReference type="SUPFAM" id="SSF52540">
    <property type="entry name" value="P-loop containing nucleoside triphosphate hydrolases"/>
    <property type="match status" value="1"/>
</dbReference>
<name>A0ABU3NXF3_9FIRM</name>
<evidence type="ECO:0000313" key="9">
    <source>
        <dbReference type="EMBL" id="MDT8900501.1"/>
    </source>
</evidence>
<evidence type="ECO:0000256" key="7">
    <source>
        <dbReference type="ARBA" id="ARBA00023136"/>
    </source>
</evidence>
<evidence type="ECO:0000256" key="5">
    <source>
        <dbReference type="ARBA" id="ARBA00022741"/>
    </source>
</evidence>
<protein>
    <submittedName>
        <fullName evidence="9">ABC transporter ATP-binding protein</fullName>
    </submittedName>
</protein>
<dbReference type="InterPro" id="IPR050388">
    <property type="entry name" value="ABC_Ni/Peptide_Import"/>
</dbReference>
<keyword evidence="6 9" id="KW-0067">ATP-binding</keyword>
<dbReference type="InterPro" id="IPR017871">
    <property type="entry name" value="ABC_transporter-like_CS"/>
</dbReference>
<keyword evidence="3" id="KW-0813">Transport</keyword>
<evidence type="ECO:0000256" key="6">
    <source>
        <dbReference type="ARBA" id="ARBA00022840"/>
    </source>
</evidence>
<keyword evidence="5" id="KW-0547">Nucleotide-binding</keyword>
<feature type="domain" description="ABC transporter" evidence="8">
    <location>
        <begin position="5"/>
        <end position="256"/>
    </location>
</feature>
<dbReference type="InterPro" id="IPR027417">
    <property type="entry name" value="P-loop_NTPase"/>
</dbReference>